<evidence type="ECO:0000313" key="3">
    <source>
        <dbReference type="Proteomes" id="UP000196240"/>
    </source>
</evidence>
<dbReference type="Proteomes" id="UP000196240">
    <property type="component" value="Unassembled WGS sequence"/>
</dbReference>
<sequence>MTTSMNQQLETSLSQRLKTETSTEHDRMEQLMEQAKVFENQSNYARFTLSQYYFQKDVEHLYAHPDVVEIIPDLDVRGRSDAALLDLKDLGLEPQSTRIATDEVSFPQALGWIYVSEGSTLGAAFLFKAAQHQFGFTADFAARNLAAYPEGRAVVWKRFKQAMDDANFSQEQQDQVIEGAMQGFSRFGQLLADLEQLK</sequence>
<proteinExistence type="predicted"/>
<evidence type="ECO:0000256" key="1">
    <source>
        <dbReference type="SAM" id="MobiDB-lite"/>
    </source>
</evidence>
<dbReference type="InterPro" id="IPR016084">
    <property type="entry name" value="Haem_Oase-like_multi-hlx"/>
</dbReference>
<dbReference type="InterPro" id="IPR016053">
    <property type="entry name" value="Haem_Oase-like"/>
</dbReference>
<dbReference type="Gene3D" id="1.20.910.10">
    <property type="entry name" value="Heme oxygenase-like"/>
    <property type="match status" value="1"/>
</dbReference>
<gene>
    <name evidence="2" type="ORF">ACNJC6_02829</name>
</gene>
<dbReference type="EMBL" id="FUUY01000010">
    <property type="protein sequence ID" value="SJX23173.1"/>
    <property type="molecule type" value="Genomic_DNA"/>
</dbReference>
<dbReference type="CDD" id="cd19166">
    <property type="entry name" value="HemeO-bac"/>
    <property type="match status" value="1"/>
</dbReference>
<reference evidence="2 3" key="1">
    <citation type="submission" date="2017-02" db="EMBL/GenBank/DDBJ databases">
        <authorList>
            <person name="Peterson S.W."/>
        </authorList>
    </citation>
    <scope>NUCLEOTIDE SEQUENCE [LARGE SCALE GENOMIC DNA]</scope>
    <source>
        <strain evidence="2">C6</strain>
    </source>
</reference>
<dbReference type="AlphaFoldDB" id="A0A1R7QFV7"/>
<dbReference type="RefSeq" id="WP_409449255.1">
    <property type="nucleotide sequence ID" value="NZ_FUUY01000010.1"/>
</dbReference>
<evidence type="ECO:0000313" key="2">
    <source>
        <dbReference type="EMBL" id="SJX23173.1"/>
    </source>
</evidence>
<accession>A0A1R7QFV7</accession>
<feature type="region of interest" description="Disordered" evidence="1">
    <location>
        <begin position="1"/>
        <end position="24"/>
    </location>
</feature>
<protein>
    <submittedName>
        <fullName evidence="2">Heme oxygenase</fullName>
    </submittedName>
</protein>
<organism evidence="2 3">
    <name type="scientific">Acinetobacter johnsonii</name>
    <dbReference type="NCBI Taxonomy" id="40214"/>
    <lineage>
        <taxon>Bacteria</taxon>
        <taxon>Pseudomonadati</taxon>
        <taxon>Pseudomonadota</taxon>
        <taxon>Gammaproteobacteria</taxon>
        <taxon>Moraxellales</taxon>
        <taxon>Moraxellaceae</taxon>
        <taxon>Acinetobacter</taxon>
    </lineage>
</organism>
<dbReference type="SUPFAM" id="SSF48613">
    <property type="entry name" value="Heme oxygenase-like"/>
    <property type="match status" value="1"/>
</dbReference>
<dbReference type="Pfam" id="PF01126">
    <property type="entry name" value="Heme_oxygenase"/>
    <property type="match status" value="1"/>
</dbReference>
<dbReference type="GO" id="GO:0006788">
    <property type="term" value="P:heme oxidation"/>
    <property type="evidence" value="ECO:0007669"/>
    <property type="project" value="InterPro"/>
</dbReference>
<dbReference type="GO" id="GO:0004392">
    <property type="term" value="F:heme oxygenase (decyclizing) activity"/>
    <property type="evidence" value="ECO:0007669"/>
    <property type="project" value="InterPro"/>
</dbReference>
<name>A0A1R7QFV7_ACIJO</name>
<feature type="compositionally biased region" description="Polar residues" evidence="1">
    <location>
        <begin position="1"/>
        <end position="16"/>
    </location>
</feature>